<dbReference type="InterPro" id="IPR004518">
    <property type="entry name" value="MazG-like_dom"/>
</dbReference>
<dbReference type="InterPro" id="IPR035996">
    <property type="entry name" value="4pyrrol_Methylase_sf"/>
</dbReference>
<protein>
    <submittedName>
        <fullName evidence="3">Tetrapyrrole methylase family protein / MazG family protein</fullName>
    </submittedName>
</protein>
<dbReference type="Proteomes" id="UP000184128">
    <property type="component" value="Unassembled WGS sequence"/>
</dbReference>
<dbReference type="Pfam" id="PF00590">
    <property type="entry name" value="TP_methylase"/>
    <property type="match status" value="1"/>
</dbReference>
<dbReference type="GO" id="GO:0008168">
    <property type="term" value="F:methyltransferase activity"/>
    <property type="evidence" value="ECO:0007669"/>
    <property type="project" value="UniProtKB-KW"/>
</dbReference>
<dbReference type="CDD" id="cd11528">
    <property type="entry name" value="NTP-PPase_MazG_Nterm"/>
    <property type="match status" value="1"/>
</dbReference>
<dbReference type="PANTHER" id="PTHR30522">
    <property type="entry name" value="NUCLEOSIDE TRIPHOSPHATE PYROPHOSPHOHYDROLASE"/>
    <property type="match status" value="1"/>
</dbReference>
<evidence type="ECO:0000313" key="4">
    <source>
        <dbReference type="Proteomes" id="UP000184128"/>
    </source>
</evidence>
<dbReference type="GO" id="GO:0047429">
    <property type="term" value="F:nucleoside triphosphate diphosphatase activity"/>
    <property type="evidence" value="ECO:0007669"/>
    <property type="project" value="TreeGrafter"/>
</dbReference>
<dbReference type="SUPFAM" id="SSF101386">
    <property type="entry name" value="all-alpha NTP pyrophosphatases"/>
    <property type="match status" value="1"/>
</dbReference>
<keyword evidence="3" id="KW-0808">Transferase</keyword>
<dbReference type="STRING" id="1121025.SAMN02745249_00843"/>
<dbReference type="GO" id="GO:0046047">
    <property type="term" value="P:TTP catabolic process"/>
    <property type="evidence" value="ECO:0007669"/>
    <property type="project" value="TreeGrafter"/>
</dbReference>
<dbReference type="GO" id="GO:0046081">
    <property type="term" value="P:dUTP catabolic process"/>
    <property type="evidence" value="ECO:0007669"/>
    <property type="project" value="TreeGrafter"/>
</dbReference>
<dbReference type="Pfam" id="PF03819">
    <property type="entry name" value="MazG"/>
    <property type="match status" value="1"/>
</dbReference>
<dbReference type="EMBL" id="FQUF01000010">
    <property type="protein sequence ID" value="SHE64436.1"/>
    <property type="molecule type" value="Genomic_DNA"/>
</dbReference>
<evidence type="ECO:0000259" key="2">
    <source>
        <dbReference type="Pfam" id="PF03819"/>
    </source>
</evidence>
<dbReference type="SUPFAM" id="SSF53790">
    <property type="entry name" value="Tetrapyrrole methylase"/>
    <property type="match status" value="1"/>
</dbReference>
<sequence length="350" mass="39718">MHTIYIFGLGPAHLGQMPKEIYDTISKQDTLYLRTLEHPAAQELKEEGLNIVSFDDKYEAFDEDFEQVYPAIVEELIHLAKTRDVYYGVPGHPAVAETTVQLLLEGYKNTKIIGGKSFIDDLFAAVKVDPIQGFQLVDSFDLNSDYIFPGHQLIIMQVFHALIASEVKLALMEIYPDEHSIAVVDAAGSSEEVVSWIPLYELDYFEGVHNLRSIYVPPLERDQAVHSFATLQSYTDEVLGENGDVWAKQLTEKELLSYFQEELDELKAAYAKDDIDNVVEELGDLLMQLLYQTGAGEKEGIFSLEEVLEGINKKMRRRHPHVFDGVKAETPEEVDAIWQAIKEQERKGDM</sequence>
<dbReference type="Gene3D" id="1.10.287.1080">
    <property type="entry name" value="MazG-like"/>
    <property type="match status" value="1"/>
</dbReference>
<dbReference type="AlphaFoldDB" id="A0A1M4V627"/>
<reference evidence="3 4" key="1">
    <citation type="submission" date="2016-11" db="EMBL/GenBank/DDBJ databases">
        <authorList>
            <person name="Jaros S."/>
            <person name="Januszkiewicz K."/>
            <person name="Wedrychowicz H."/>
        </authorList>
    </citation>
    <scope>NUCLEOTIDE SEQUENCE [LARGE SCALE GENOMIC DNA]</scope>
    <source>
        <strain evidence="3 4">DSM 15692</strain>
    </source>
</reference>
<proteinExistence type="predicted"/>
<dbReference type="CDD" id="cd11723">
    <property type="entry name" value="YabN_N_like"/>
    <property type="match status" value="1"/>
</dbReference>
<dbReference type="GO" id="GO:0046052">
    <property type="term" value="P:UTP catabolic process"/>
    <property type="evidence" value="ECO:0007669"/>
    <property type="project" value="TreeGrafter"/>
</dbReference>
<dbReference type="GO" id="GO:0032259">
    <property type="term" value="P:methylation"/>
    <property type="evidence" value="ECO:0007669"/>
    <property type="project" value="UniProtKB-KW"/>
</dbReference>
<dbReference type="InterPro" id="IPR014777">
    <property type="entry name" value="4pyrrole_Mease_sub1"/>
</dbReference>
<evidence type="ECO:0000259" key="1">
    <source>
        <dbReference type="Pfam" id="PF00590"/>
    </source>
</evidence>
<dbReference type="PANTHER" id="PTHR30522:SF0">
    <property type="entry name" value="NUCLEOSIDE TRIPHOSPHATE PYROPHOSPHOHYDROLASE"/>
    <property type="match status" value="1"/>
</dbReference>
<evidence type="ECO:0000313" key="3">
    <source>
        <dbReference type="EMBL" id="SHE64436.1"/>
    </source>
</evidence>
<organism evidence="3 4">
    <name type="scientific">Atopostipes suicloacalis DSM 15692</name>
    <dbReference type="NCBI Taxonomy" id="1121025"/>
    <lineage>
        <taxon>Bacteria</taxon>
        <taxon>Bacillati</taxon>
        <taxon>Bacillota</taxon>
        <taxon>Bacilli</taxon>
        <taxon>Lactobacillales</taxon>
        <taxon>Carnobacteriaceae</taxon>
        <taxon>Atopostipes</taxon>
    </lineage>
</organism>
<dbReference type="InterPro" id="IPR035013">
    <property type="entry name" value="YabN_N"/>
</dbReference>
<feature type="domain" description="NTP pyrophosphohydrolase MazG-like" evidence="2">
    <location>
        <begin position="251"/>
        <end position="323"/>
    </location>
</feature>
<gene>
    <name evidence="3" type="ORF">SAMN02745249_00843</name>
</gene>
<dbReference type="RefSeq" id="WP_073296856.1">
    <property type="nucleotide sequence ID" value="NZ_FQUF01000010.1"/>
</dbReference>
<accession>A0A1M4V627</accession>
<dbReference type="InterPro" id="IPR000878">
    <property type="entry name" value="4pyrrol_Mease"/>
</dbReference>
<dbReference type="InterPro" id="IPR048015">
    <property type="entry name" value="NTP-PPase_MazG-like_N"/>
</dbReference>
<dbReference type="OrthoDB" id="9808939at2"/>
<dbReference type="GO" id="GO:0046076">
    <property type="term" value="P:dTTP catabolic process"/>
    <property type="evidence" value="ECO:0007669"/>
    <property type="project" value="TreeGrafter"/>
</dbReference>
<keyword evidence="3" id="KW-0489">Methyltransferase</keyword>
<dbReference type="Gene3D" id="3.40.1010.10">
    <property type="entry name" value="Cobalt-precorrin-4 Transmethylase, Domain 1"/>
    <property type="match status" value="1"/>
</dbReference>
<dbReference type="GO" id="GO:0046061">
    <property type="term" value="P:dATP catabolic process"/>
    <property type="evidence" value="ECO:0007669"/>
    <property type="project" value="TreeGrafter"/>
</dbReference>
<name>A0A1M4V627_9LACT</name>
<keyword evidence="4" id="KW-1185">Reference proteome</keyword>
<dbReference type="InterPro" id="IPR011551">
    <property type="entry name" value="NTP_PyrPHydrolase_MazG"/>
</dbReference>
<feature type="domain" description="Tetrapyrrole methylase" evidence="1">
    <location>
        <begin position="3"/>
        <end position="202"/>
    </location>
</feature>
<dbReference type="GO" id="GO:0006203">
    <property type="term" value="P:dGTP catabolic process"/>
    <property type="evidence" value="ECO:0007669"/>
    <property type="project" value="TreeGrafter"/>
</dbReference>